<dbReference type="EMBL" id="CP000776">
    <property type="protein sequence ID" value="ABS51254.1"/>
    <property type="molecule type" value="Genomic_DNA"/>
</dbReference>
<proteinExistence type="predicted"/>
<dbReference type="Proteomes" id="UP000002407">
    <property type="component" value="Chromosome"/>
</dbReference>
<keyword evidence="2" id="KW-1185">Reference proteome</keyword>
<accession>A7I0S9</accession>
<dbReference type="AlphaFoldDB" id="A7I0S9"/>
<sequence>MLFCRCLKFEFKLKNIFMQNRKFNLKLLFIQVYLIKFNCLK</sequence>
<organism evidence="1 2">
    <name type="scientific">Campylobacter hominis (strain ATCC BAA-381 / DSM 21671 / CCUG 45161 / LMG 19568 / NCTC 13146 / CH001A)</name>
    <dbReference type="NCBI Taxonomy" id="360107"/>
    <lineage>
        <taxon>Bacteria</taxon>
        <taxon>Pseudomonadati</taxon>
        <taxon>Campylobacterota</taxon>
        <taxon>Epsilonproteobacteria</taxon>
        <taxon>Campylobacterales</taxon>
        <taxon>Campylobacteraceae</taxon>
        <taxon>Campylobacter</taxon>
    </lineage>
</organism>
<reference evidence="2" key="1">
    <citation type="submission" date="2007-07" db="EMBL/GenBank/DDBJ databases">
        <title>Complete genome sequence of Campylobacter hominis ATCC BAA-381, a commensal isolated from the human gastrointestinal tract.</title>
        <authorList>
            <person name="Fouts D.E."/>
            <person name="Mongodin E.F."/>
            <person name="Puiu D."/>
            <person name="Sebastian Y."/>
            <person name="Miller W.G."/>
            <person name="Mandrell R.E."/>
            <person name="Nelson K.E."/>
        </authorList>
    </citation>
    <scope>NUCLEOTIDE SEQUENCE [LARGE SCALE GENOMIC DNA]</scope>
    <source>
        <strain evidence="2">ATCC BAA-381 / LMG 19568 / NCTC 13146 / CH001A</strain>
    </source>
</reference>
<dbReference type="HOGENOM" id="CLU_3267141_0_0_7"/>
<name>A7I0S9_CAMHC</name>
<evidence type="ECO:0000313" key="1">
    <source>
        <dbReference type="EMBL" id="ABS51254.1"/>
    </source>
</evidence>
<dbReference type="KEGG" id="cha:CHAB381_0532"/>
<gene>
    <name evidence="1" type="ordered locus">CHAB381_0532</name>
</gene>
<evidence type="ECO:0000313" key="2">
    <source>
        <dbReference type="Proteomes" id="UP000002407"/>
    </source>
</evidence>
<protein>
    <submittedName>
        <fullName evidence="1">Uncharacterized protein</fullName>
    </submittedName>
</protein>